<sequence length="282" mass="30018">MKTLSRESSLLQQEQVERLMQIGAYLHHIREENSLSLEDVAARTMIQARMLKAIEEGKLHHLPEPVYVQGFIRRYAEALGLEGSEFAEAFPAERSLQMAQSSWKNSPAAQLRPLHLYIAYVALIMASVSLLSYVVGRSANPSAPVNDLRPQISQAIAPASPSSASGSSVPAGSASAGSPSPAKSPQTKPVQIDVKLTAQSWLEVEVDGEVKLAEVLQEGAERTWTGDRQIRVRSGNAGGVQISANGSKAALMGAPGAVEEKTVTPTTDSASSPSSNPSPQPQ</sequence>
<feature type="region of interest" description="Disordered" evidence="1">
    <location>
        <begin position="156"/>
        <end position="189"/>
    </location>
</feature>
<dbReference type="GO" id="GO:0003677">
    <property type="term" value="F:DNA binding"/>
    <property type="evidence" value="ECO:0007669"/>
    <property type="project" value="InterPro"/>
</dbReference>
<feature type="transmembrane region" description="Helical" evidence="2">
    <location>
        <begin position="114"/>
        <end position="135"/>
    </location>
</feature>
<evidence type="ECO:0000259" key="3">
    <source>
        <dbReference type="Pfam" id="PF13464"/>
    </source>
</evidence>
<feature type="region of interest" description="Disordered" evidence="1">
    <location>
        <begin position="251"/>
        <end position="282"/>
    </location>
</feature>
<comment type="caution">
    <text evidence="4">The sequence shown here is derived from an EMBL/GenBank/DDBJ whole genome shotgun (WGS) entry which is preliminary data.</text>
</comment>
<evidence type="ECO:0000256" key="2">
    <source>
        <dbReference type="SAM" id="Phobius"/>
    </source>
</evidence>
<dbReference type="SUPFAM" id="SSF47413">
    <property type="entry name" value="lambda repressor-like DNA-binding domains"/>
    <property type="match status" value="1"/>
</dbReference>
<keyword evidence="2" id="KW-1133">Transmembrane helix</keyword>
<proteinExistence type="predicted"/>
<dbReference type="PANTHER" id="PTHR34475:SF1">
    <property type="entry name" value="CYTOSKELETON PROTEIN RODZ"/>
    <property type="match status" value="1"/>
</dbReference>
<dbReference type="InterPro" id="IPR025194">
    <property type="entry name" value="RodZ-like_C"/>
</dbReference>
<reference evidence="4" key="2">
    <citation type="journal article" date="2022" name="Microbiol. Resour. Announc.">
        <title>Metagenome Sequencing to Explore Phylogenomics of Terrestrial Cyanobacteria.</title>
        <authorList>
            <person name="Ward R.D."/>
            <person name="Stajich J.E."/>
            <person name="Johansen J.R."/>
            <person name="Huntemann M."/>
            <person name="Clum A."/>
            <person name="Foster B."/>
            <person name="Foster B."/>
            <person name="Roux S."/>
            <person name="Palaniappan K."/>
            <person name="Varghese N."/>
            <person name="Mukherjee S."/>
            <person name="Reddy T.B.K."/>
            <person name="Daum C."/>
            <person name="Copeland A."/>
            <person name="Chen I.A."/>
            <person name="Ivanova N.N."/>
            <person name="Kyrpides N.C."/>
            <person name="Shapiro N."/>
            <person name="Eloe-Fadrosh E.A."/>
            <person name="Pietrasiak N."/>
        </authorList>
    </citation>
    <scope>NUCLEOTIDE SEQUENCE</scope>
    <source>
        <strain evidence="4">GSE-TBD4-15B</strain>
    </source>
</reference>
<feature type="domain" description="Cytoskeleton protein RodZ-like C-terminal" evidence="3">
    <location>
        <begin position="194"/>
        <end position="258"/>
    </location>
</feature>
<dbReference type="InterPro" id="IPR050400">
    <property type="entry name" value="Bact_Cytoskel_RodZ"/>
</dbReference>
<gene>
    <name evidence="4" type="ORF">KME07_04045</name>
</gene>
<evidence type="ECO:0000313" key="5">
    <source>
        <dbReference type="Proteomes" id="UP000707356"/>
    </source>
</evidence>
<organism evidence="4 5">
    <name type="scientific">Pegethrix bostrychoides GSE-TBD4-15B</name>
    <dbReference type="NCBI Taxonomy" id="2839662"/>
    <lineage>
        <taxon>Bacteria</taxon>
        <taxon>Bacillati</taxon>
        <taxon>Cyanobacteriota</taxon>
        <taxon>Cyanophyceae</taxon>
        <taxon>Oculatellales</taxon>
        <taxon>Oculatellaceae</taxon>
        <taxon>Pegethrix</taxon>
    </lineage>
</organism>
<dbReference type="CDD" id="cd00093">
    <property type="entry name" value="HTH_XRE"/>
    <property type="match status" value="1"/>
</dbReference>
<dbReference type="Proteomes" id="UP000707356">
    <property type="component" value="Unassembled WGS sequence"/>
</dbReference>
<dbReference type="EMBL" id="JAHHHV010000016">
    <property type="protein sequence ID" value="MBW4464600.1"/>
    <property type="molecule type" value="Genomic_DNA"/>
</dbReference>
<dbReference type="InterPro" id="IPR001387">
    <property type="entry name" value="Cro/C1-type_HTH"/>
</dbReference>
<accession>A0A951P924</accession>
<evidence type="ECO:0000256" key="1">
    <source>
        <dbReference type="SAM" id="MobiDB-lite"/>
    </source>
</evidence>
<dbReference type="Pfam" id="PF13413">
    <property type="entry name" value="HTH_25"/>
    <property type="match status" value="1"/>
</dbReference>
<keyword evidence="2" id="KW-0472">Membrane</keyword>
<feature type="compositionally biased region" description="Low complexity" evidence="1">
    <location>
        <begin position="156"/>
        <end position="186"/>
    </location>
</feature>
<dbReference type="PANTHER" id="PTHR34475">
    <property type="match status" value="1"/>
</dbReference>
<dbReference type="Gene3D" id="1.10.260.40">
    <property type="entry name" value="lambda repressor-like DNA-binding domains"/>
    <property type="match status" value="1"/>
</dbReference>
<feature type="compositionally biased region" description="Low complexity" evidence="1">
    <location>
        <begin position="263"/>
        <end position="275"/>
    </location>
</feature>
<dbReference type="InterPro" id="IPR010982">
    <property type="entry name" value="Lambda_DNA-bd_dom_sf"/>
</dbReference>
<name>A0A951P924_9CYAN</name>
<evidence type="ECO:0000313" key="4">
    <source>
        <dbReference type="EMBL" id="MBW4464600.1"/>
    </source>
</evidence>
<dbReference type="AlphaFoldDB" id="A0A951P924"/>
<protein>
    <submittedName>
        <fullName evidence="4">DUF4115 domain-containing protein</fullName>
    </submittedName>
</protein>
<dbReference type="Pfam" id="PF13464">
    <property type="entry name" value="RodZ_C"/>
    <property type="match status" value="1"/>
</dbReference>
<reference evidence="4" key="1">
    <citation type="submission" date="2021-05" db="EMBL/GenBank/DDBJ databases">
        <authorList>
            <person name="Pietrasiak N."/>
            <person name="Ward R."/>
            <person name="Stajich J.E."/>
            <person name="Kurbessoian T."/>
        </authorList>
    </citation>
    <scope>NUCLEOTIDE SEQUENCE</scope>
    <source>
        <strain evidence="4">GSE-TBD4-15B</strain>
    </source>
</reference>
<keyword evidence="2" id="KW-0812">Transmembrane</keyword>